<evidence type="ECO:0000313" key="3">
    <source>
        <dbReference type="Proteomes" id="UP001168098"/>
    </source>
</evidence>
<dbReference type="AlphaFoldDB" id="A0AA39AJN0"/>
<dbReference type="EMBL" id="JARBHA010000002">
    <property type="protein sequence ID" value="KAJ9707653.1"/>
    <property type="molecule type" value="Genomic_DNA"/>
</dbReference>
<comment type="caution">
    <text evidence="2">The sequence shown here is derived from an EMBL/GenBank/DDBJ whole genome shotgun (WGS) entry which is preliminary data.</text>
</comment>
<evidence type="ECO:0000256" key="1">
    <source>
        <dbReference type="SAM" id="MobiDB-lite"/>
    </source>
</evidence>
<organism evidence="2 3">
    <name type="scientific">Vitis rotundifolia</name>
    <name type="common">Muscadine grape</name>
    <dbReference type="NCBI Taxonomy" id="103349"/>
    <lineage>
        <taxon>Eukaryota</taxon>
        <taxon>Viridiplantae</taxon>
        <taxon>Streptophyta</taxon>
        <taxon>Embryophyta</taxon>
        <taxon>Tracheophyta</taxon>
        <taxon>Spermatophyta</taxon>
        <taxon>Magnoliopsida</taxon>
        <taxon>eudicotyledons</taxon>
        <taxon>Gunneridae</taxon>
        <taxon>Pentapetalae</taxon>
        <taxon>rosids</taxon>
        <taxon>Vitales</taxon>
        <taxon>Vitaceae</taxon>
        <taxon>Viteae</taxon>
        <taxon>Vitis</taxon>
    </lineage>
</organism>
<proteinExistence type="predicted"/>
<feature type="compositionally biased region" description="Polar residues" evidence="1">
    <location>
        <begin position="1"/>
        <end position="12"/>
    </location>
</feature>
<reference evidence="2 3" key="1">
    <citation type="journal article" date="2023" name="BMC Biotechnol.">
        <title>Vitis rotundifolia cv Carlos genome sequencing.</title>
        <authorList>
            <person name="Huff M."/>
            <person name="Hulse-Kemp A."/>
            <person name="Scheffler B."/>
            <person name="Youngblood R."/>
            <person name="Simpson S."/>
            <person name="Babiker E."/>
            <person name="Staton M."/>
        </authorList>
    </citation>
    <scope>NUCLEOTIDE SEQUENCE [LARGE SCALE GENOMIC DNA]</scope>
    <source>
        <tissue evidence="2">Leaf</tissue>
    </source>
</reference>
<evidence type="ECO:0000313" key="2">
    <source>
        <dbReference type="EMBL" id="KAJ9707653.1"/>
    </source>
</evidence>
<name>A0AA39AJN0_VITRO</name>
<feature type="region of interest" description="Disordered" evidence="1">
    <location>
        <begin position="1"/>
        <end position="39"/>
    </location>
</feature>
<sequence length="125" mass="14212">MATQQLVSTSQKPMHAASYGDRRSKSSPSHRLRTRSREQIGGAMNEKLWKAKLQRRRQSGETRLLGFKYLAYSVSCMIMSKAKAIRNRVFRDFVKKTPEVGNEVMLVDPYFSIPVVPATSSTPYV</sequence>
<protein>
    <submittedName>
        <fullName evidence="2">Uncharacterized protein</fullName>
    </submittedName>
</protein>
<accession>A0AA39AJN0</accession>
<keyword evidence="3" id="KW-1185">Reference proteome</keyword>
<gene>
    <name evidence="2" type="ORF">PVL29_002615</name>
</gene>
<dbReference type="Proteomes" id="UP001168098">
    <property type="component" value="Unassembled WGS sequence"/>
</dbReference>